<comment type="caution">
    <text evidence="1">The sequence shown here is derived from an EMBL/GenBank/DDBJ whole genome shotgun (WGS) entry which is preliminary data.</text>
</comment>
<dbReference type="EMBL" id="JBHSGB010000002">
    <property type="protein sequence ID" value="MFC4653956.1"/>
    <property type="molecule type" value="Genomic_DNA"/>
</dbReference>
<gene>
    <name evidence="1" type="ORF">ACFO3I_02835</name>
</gene>
<dbReference type="RefSeq" id="WP_377331576.1">
    <property type="nucleotide sequence ID" value="NZ_JBHSGB010000002.1"/>
</dbReference>
<evidence type="ECO:0000313" key="1">
    <source>
        <dbReference type="EMBL" id="MFC4653956.1"/>
    </source>
</evidence>
<sequence length="60" mass="6917">MSDYDIIYMQEVNELLLATYSISVLDTGLSCAEWQLRFGDRPANEAVEFYAEEYGLTELE</sequence>
<reference evidence="2" key="1">
    <citation type="journal article" date="2019" name="Int. J. Syst. Evol. Microbiol.">
        <title>The Global Catalogue of Microorganisms (GCM) 10K type strain sequencing project: providing services to taxonomists for standard genome sequencing and annotation.</title>
        <authorList>
            <consortium name="The Broad Institute Genomics Platform"/>
            <consortium name="The Broad Institute Genome Sequencing Center for Infectious Disease"/>
            <person name="Wu L."/>
            <person name="Ma J."/>
        </authorList>
    </citation>
    <scope>NUCLEOTIDE SEQUENCE [LARGE SCALE GENOMIC DNA]</scope>
    <source>
        <strain evidence="2">DT28</strain>
    </source>
</reference>
<accession>A0ABV9JI22</accession>
<protein>
    <submittedName>
        <fullName evidence="1">Uncharacterized protein</fullName>
    </submittedName>
</protein>
<name>A0ABV9JI22_9GAMM</name>
<organism evidence="1 2">
    <name type="scientific">Rheinheimera marina</name>
    <dbReference type="NCBI Taxonomy" id="1774958"/>
    <lineage>
        <taxon>Bacteria</taxon>
        <taxon>Pseudomonadati</taxon>
        <taxon>Pseudomonadota</taxon>
        <taxon>Gammaproteobacteria</taxon>
        <taxon>Chromatiales</taxon>
        <taxon>Chromatiaceae</taxon>
        <taxon>Rheinheimera</taxon>
    </lineage>
</organism>
<proteinExistence type="predicted"/>
<evidence type="ECO:0000313" key="2">
    <source>
        <dbReference type="Proteomes" id="UP001595962"/>
    </source>
</evidence>
<dbReference type="Proteomes" id="UP001595962">
    <property type="component" value="Unassembled WGS sequence"/>
</dbReference>
<keyword evidence="2" id="KW-1185">Reference proteome</keyword>